<dbReference type="Pfam" id="PF05175">
    <property type="entry name" value="MTS"/>
    <property type="match status" value="1"/>
</dbReference>
<evidence type="ECO:0000259" key="1">
    <source>
        <dbReference type="Pfam" id="PF05175"/>
    </source>
</evidence>
<evidence type="ECO:0000313" key="2">
    <source>
        <dbReference type="EMBL" id="PIP61397.1"/>
    </source>
</evidence>
<dbReference type="PANTHER" id="PTHR18895">
    <property type="entry name" value="HEMK METHYLTRANSFERASE"/>
    <property type="match status" value="1"/>
</dbReference>
<dbReference type="InterPro" id="IPR050320">
    <property type="entry name" value="N5-glutamine_MTase"/>
</dbReference>
<protein>
    <recommendedName>
        <fullName evidence="1">Methyltransferase small domain-containing protein</fullName>
    </recommendedName>
</protein>
<name>A0A2H0BUP2_9BACT</name>
<dbReference type="PANTHER" id="PTHR18895:SF74">
    <property type="entry name" value="MTRF1L RELEASE FACTOR GLUTAMINE METHYLTRANSFERASE"/>
    <property type="match status" value="1"/>
</dbReference>
<reference evidence="2 3" key="1">
    <citation type="submission" date="2017-09" db="EMBL/GenBank/DDBJ databases">
        <title>Depth-based differentiation of microbial function through sediment-hosted aquifers and enrichment of novel symbionts in the deep terrestrial subsurface.</title>
        <authorList>
            <person name="Probst A.J."/>
            <person name="Ladd B."/>
            <person name="Jarett J.K."/>
            <person name="Geller-Mcgrath D.E."/>
            <person name="Sieber C.M."/>
            <person name="Emerson J.B."/>
            <person name="Anantharaman K."/>
            <person name="Thomas B.C."/>
            <person name="Malmstrom R."/>
            <person name="Stieglmeier M."/>
            <person name="Klingl A."/>
            <person name="Woyke T."/>
            <person name="Ryan C.M."/>
            <person name="Banfield J.F."/>
        </authorList>
    </citation>
    <scope>NUCLEOTIDE SEQUENCE [LARGE SCALE GENOMIC DNA]</scope>
    <source>
        <strain evidence="2">CG22_combo_CG10-13_8_21_14_all_38_20</strain>
    </source>
</reference>
<dbReference type="GO" id="GO:0036009">
    <property type="term" value="F:protein-glutamine N-methyltransferase activity"/>
    <property type="evidence" value="ECO:0007669"/>
    <property type="project" value="TreeGrafter"/>
</dbReference>
<dbReference type="Gene3D" id="3.40.50.150">
    <property type="entry name" value="Vaccinia Virus protein VP39"/>
    <property type="match status" value="1"/>
</dbReference>
<dbReference type="InterPro" id="IPR029063">
    <property type="entry name" value="SAM-dependent_MTases_sf"/>
</dbReference>
<dbReference type="SUPFAM" id="SSF53335">
    <property type="entry name" value="S-adenosyl-L-methionine-dependent methyltransferases"/>
    <property type="match status" value="1"/>
</dbReference>
<dbReference type="CDD" id="cd02440">
    <property type="entry name" value="AdoMet_MTases"/>
    <property type="match status" value="1"/>
</dbReference>
<dbReference type="AlphaFoldDB" id="A0A2H0BUP2"/>
<comment type="caution">
    <text evidence="2">The sequence shown here is derived from an EMBL/GenBank/DDBJ whole genome shotgun (WGS) entry which is preliminary data.</text>
</comment>
<evidence type="ECO:0000313" key="3">
    <source>
        <dbReference type="Proteomes" id="UP000231246"/>
    </source>
</evidence>
<feature type="domain" description="Methyltransferase small" evidence="1">
    <location>
        <begin position="40"/>
        <end position="189"/>
    </location>
</feature>
<gene>
    <name evidence="2" type="ORF">COW99_04330</name>
</gene>
<sequence>MIAENISLDLRPAQKLLSLHSQHKTPYEQEFMGLQLVIYPNVFNPAFTKVTRMLAENLNTENSSVVLDMFCGSGVLGLLVKQQASKVVGVDASSEAIACAHENATRNLATSKTDFRVGNLWQGVLKNEKFDLIIANPPLLPATPETILEMAVADSPDMSLATQFIQGCHSRLNDSGRVLMTFSNASKVSFVDPLGHIEKLVEQSGLSLNIVAEKDYGYEIYRVLEFRKS</sequence>
<proteinExistence type="predicted"/>
<dbReference type="Proteomes" id="UP000231246">
    <property type="component" value="Unassembled WGS sequence"/>
</dbReference>
<dbReference type="EMBL" id="PCTA01000027">
    <property type="protein sequence ID" value="PIP61397.1"/>
    <property type="molecule type" value="Genomic_DNA"/>
</dbReference>
<accession>A0A2H0BUP2</accession>
<organism evidence="2 3">
    <name type="scientific">Candidatus Roizmanbacteria bacterium CG22_combo_CG10-13_8_21_14_all_38_20</name>
    <dbReference type="NCBI Taxonomy" id="1974862"/>
    <lineage>
        <taxon>Bacteria</taxon>
        <taxon>Candidatus Roizmaniibacteriota</taxon>
    </lineage>
</organism>
<dbReference type="InterPro" id="IPR007848">
    <property type="entry name" value="Small_mtfrase_dom"/>
</dbReference>